<keyword evidence="2" id="KW-0325">Glycoprotein</keyword>
<dbReference type="PANTHER" id="PTHR33021:SF492">
    <property type="entry name" value="UCLACYANIN 1"/>
    <property type="match status" value="1"/>
</dbReference>
<evidence type="ECO:0000256" key="3">
    <source>
        <dbReference type="SAM" id="MobiDB-lite"/>
    </source>
</evidence>
<dbReference type="Pfam" id="PF02298">
    <property type="entry name" value="Cu_bind_like"/>
    <property type="match status" value="1"/>
</dbReference>
<organism evidence="6 7">
    <name type="scientific">Aristolochia fimbriata</name>
    <name type="common">White veined hardy Dutchman's pipe vine</name>
    <dbReference type="NCBI Taxonomy" id="158543"/>
    <lineage>
        <taxon>Eukaryota</taxon>
        <taxon>Viridiplantae</taxon>
        <taxon>Streptophyta</taxon>
        <taxon>Embryophyta</taxon>
        <taxon>Tracheophyta</taxon>
        <taxon>Spermatophyta</taxon>
        <taxon>Magnoliopsida</taxon>
        <taxon>Magnoliidae</taxon>
        <taxon>Piperales</taxon>
        <taxon>Aristolochiaceae</taxon>
        <taxon>Aristolochia</taxon>
    </lineage>
</organism>
<protein>
    <recommendedName>
        <fullName evidence="5">Phytocyanin domain-containing protein</fullName>
    </recommendedName>
</protein>
<feature type="compositionally biased region" description="Low complexity" evidence="3">
    <location>
        <begin position="141"/>
        <end position="171"/>
    </location>
</feature>
<dbReference type="FunFam" id="2.60.40.420:FF:000003">
    <property type="entry name" value="Blue copper"/>
    <property type="match status" value="1"/>
</dbReference>
<feature type="chain" id="PRO_5043686739" description="Phytocyanin domain-containing protein" evidence="4">
    <location>
        <begin position="24"/>
        <end position="209"/>
    </location>
</feature>
<name>A0AAV7EZH8_ARIFI</name>
<evidence type="ECO:0000256" key="1">
    <source>
        <dbReference type="ARBA" id="ARBA00022723"/>
    </source>
</evidence>
<evidence type="ECO:0000313" key="6">
    <source>
        <dbReference type="EMBL" id="KAG9454237.1"/>
    </source>
</evidence>
<dbReference type="GO" id="GO:0009055">
    <property type="term" value="F:electron transfer activity"/>
    <property type="evidence" value="ECO:0007669"/>
    <property type="project" value="InterPro"/>
</dbReference>
<evidence type="ECO:0000256" key="4">
    <source>
        <dbReference type="SAM" id="SignalP"/>
    </source>
</evidence>
<evidence type="ECO:0000259" key="5">
    <source>
        <dbReference type="PROSITE" id="PS51485"/>
    </source>
</evidence>
<dbReference type="InterPro" id="IPR003245">
    <property type="entry name" value="Phytocyanin_dom"/>
</dbReference>
<proteinExistence type="predicted"/>
<evidence type="ECO:0000313" key="7">
    <source>
        <dbReference type="Proteomes" id="UP000825729"/>
    </source>
</evidence>
<gene>
    <name evidence="6" type="ORF">H6P81_007141</name>
</gene>
<dbReference type="PANTHER" id="PTHR33021">
    <property type="entry name" value="BLUE COPPER PROTEIN"/>
    <property type="match status" value="1"/>
</dbReference>
<dbReference type="AlphaFoldDB" id="A0AAV7EZH8"/>
<reference evidence="6 7" key="1">
    <citation type="submission" date="2021-07" db="EMBL/GenBank/DDBJ databases">
        <title>The Aristolochia fimbriata genome: insights into angiosperm evolution, floral development and chemical biosynthesis.</title>
        <authorList>
            <person name="Jiao Y."/>
        </authorList>
    </citation>
    <scope>NUCLEOTIDE SEQUENCE [LARGE SCALE GENOMIC DNA]</scope>
    <source>
        <strain evidence="6">IBCAS-2021</strain>
        <tissue evidence="6">Leaf</tissue>
    </source>
</reference>
<sequence length="209" mass="21272">MGDLRTGVITLTALAVLVEFAMAANITVGGPSGAWDQSTNLQAWASSQKFKVGDNLIFQYTAFHSVLEVTKSDYDSCQATSPTKAYNDGSTVVPLSSPGKRYFICGTSGHCSQGMKVEVETLAASVVPPTASPTPSPPSPSKASPSPSPAEDTTTTASPTSSAFPPEESSPGARGTAPGPSTSAADGGCSPMKLALGFGFGLVMLVLAY</sequence>
<feature type="domain" description="Phytocyanin" evidence="5">
    <location>
        <begin position="24"/>
        <end position="123"/>
    </location>
</feature>
<dbReference type="InterPro" id="IPR039391">
    <property type="entry name" value="Phytocyanin-like"/>
</dbReference>
<accession>A0AAV7EZH8</accession>
<dbReference type="CDD" id="cd04216">
    <property type="entry name" value="Phytocyanin"/>
    <property type="match status" value="1"/>
</dbReference>
<keyword evidence="7" id="KW-1185">Reference proteome</keyword>
<dbReference type="InterPro" id="IPR008972">
    <property type="entry name" value="Cupredoxin"/>
</dbReference>
<dbReference type="Proteomes" id="UP000825729">
    <property type="component" value="Unassembled WGS sequence"/>
</dbReference>
<keyword evidence="1" id="KW-0479">Metal-binding</keyword>
<dbReference type="SUPFAM" id="SSF49503">
    <property type="entry name" value="Cupredoxins"/>
    <property type="match status" value="1"/>
</dbReference>
<feature type="region of interest" description="Disordered" evidence="3">
    <location>
        <begin position="127"/>
        <end position="186"/>
    </location>
</feature>
<feature type="signal peptide" evidence="4">
    <location>
        <begin position="1"/>
        <end position="23"/>
    </location>
</feature>
<dbReference type="Gene3D" id="2.60.40.420">
    <property type="entry name" value="Cupredoxins - blue copper proteins"/>
    <property type="match status" value="1"/>
</dbReference>
<keyword evidence="4" id="KW-0732">Signal</keyword>
<feature type="compositionally biased region" description="Pro residues" evidence="3">
    <location>
        <begin position="130"/>
        <end position="140"/>
    </location>
</feature>
<dbReference type="GO" id="GO:0005886">
    <property type="term" value="C:plasma membrane"/>
    <property type="evidence" value="ECO:0007669"/>
    <property type="project" value="TreeGrafter"/>
</dbReference>
<dbReference type="PROSITE" id="PS51485">
    <property type="entry name" value="PHYTOCYANIN"/>
    <property type="match status" value="1"/>
</dbReference>
<dbReference type="GO" id="GO:0046872">
    <property type="term" value="F:metal ion binding"/>
    <property type="evidence" value="ECO:0007669"/>
    <property type="project" value="UniProtKB-KW"/>
</dbReference>
<comment type="caution">
    <text evidence="6">The sequence shown here is derived from an EMBL/GenBank/DDBJ whole genome shotgun (WGS) entry which is preliminary data.</text>
</comment>
<evidence type="ECO:0000256" key="2">
    <source>
        <dbReference type="ARBA" id="ARBA00023180"/>
    </source>
</evidence>
<dbReference type="EMBL" id="JAINDJ010000003">
    <property type="protein sequence ID" value="KAG9454237.1"/>
    <property type="molecule type" value="Genomic_DNA"/>
</dbReference>